<reference evidence="3 4" key="1">
    <citation type="submission" date="2016-10" db="EMBL/GenBank/DDBJ databases">
        <title>Complete Genome Sequence of Acetogen Clostridium formicoaceticum ATCC 27076.</title>
        <authorList>
            <person name="Bao T."/>
            <person name="Cheng C."/>
            <person name="Zhao J."/>
            <person name="Yang S.-T."/>
            <person name="Wang J."/>
            <person name="Wang M."/>
        </authorList>
    </citation>
    <scope>NUCLEOTIDE SEQUENCE [LARGE SCALE GENOMIC DNA]</scope>
    <source>
        <strain evidence="3 4">ATCC 27076</strain>
    </source>
</reference>
<proteinExistence type="predicted"/>
<evidence type="ECO:0000256" key="1">
    <source>
        <dbReference type="SAM" id="MobiDB-lite"/>
    </source>
</evidence>
<dbReference type="Pfam" id="PF10646">
    <property type="entry name" value="Germane"/>
    <property type="match status" value="1"/>
</dbReference>
<dbReference type="InterPro" id="IPR019606">
    <property type="entry name" value="GerMN"/>
</dbReference>
<name>A0ABN4T3N9_9CLOT</name>
<feature type="domain" description="GerMN" evidence="2">
    <location>
        <begin position="123"/>
        <end position="207"/>
    </location>
</feature>
<accession>A0ABN4T3N9</accession>
<evidence type="ECO:0000313" key="4">
    <source>
        <dbReference type="Proteomes" id="UP000177894"/>
    </source>
</evidence>
<dbReference type="SMART" id="SM00909">
    <property type="entry name" value="Germane"/>
    <property type="match status" value="1"/>
</dbReference>
<evidence type="ECO:0000259" key="2">
    <source>
        <dbReference type="SMART" id="SM00909"/>
    </source>
</evidence>
<sequence>MISLHLFMGSLYSSCIIKIRKEQEKERKIKMKKTGLILLVIAMMLTFVGCNRTPKETPVPPIEAENPPQGEGTDTVVDPAPEGEITRVTLYFVNDEYVATGDERLEKVLPVEKEVTVGEKSVEAMILAELQQVPEDDALSTTLEGIKVLSVDTAEGVAYVNIAGERLSGGSLQETLVIHQIVYSLTGLEEIEAVQFLVDGSKRETLMGHILIEEPLKREDIRF</sequence>
<protein>
    <recommendedName>
        <fullName evidence="2">GerMN domain-containing protein</fullName>
    </recommendedName>
</protein>
<dbReference type="EMBL" id="CP017603">
    <property type="protein sequence ID" value="AOY75632.1"/>
    <property type="molecule type" value="Genomic_DNA"/>
</dbReference>
<feature type="region of interest" description="Disordered" evidence="1">
    <location>
        <begin position="56"/>
        <end position="79"/>
    </location>
</feature>
<gene>
    <name evidence="3" type="ORF">BJL90_06830</name>
</gene>
<organism evidence="3 4">
    <name type="scientific">Clostridium formicaceticum</name>
    <dbReference type="NCBI Taxonomy" id="1497"/>
    <lineage>
        <taxon>Bacteria</taxon>
        <taxon>Bacillati</taxon>
        <taxon>Bacillota</taxon>
        <taxon>Clostridia</taxon>
        <taxon>Eubacteriales</taxon>
        <taxon>Clostridiaceae</taxon>
        <taxon>Clostridium</taxon>
    </lineage>
</organism>
<keyword evidence="4" id="KW-1185">Reference proteome</keyword>
<dbReference type="Proteomes" id="UP000177894">
    <property type="component" value="Chromosome"/>
</dbReference>
<evidence type="ECO:0000313" key="3">
    <source>
        <dbReference type="EMBL" id="AOY75632.1"/>
    </source>
</evidence>